<evidence type="ECO:0000313" key="8">
    <source>
        <dbReference type="EMBL" id="KAH3791867.1"/>
    </source>
</evidence>
<dbReference type="EMBL" id="JAIWYP010000007">
    <property type="protein sequence ID" value="KAH3791867.1"/>
    <property type="molecule type" value="Genomic_DNA"/>
</dbReference>
<evidence type="ECO:0000313" key="9">
    <source>
        <dbReference type="Proteomes" id="UP000828390"/>
    </source>
</evidence>
<gene>
    <name evidence="8" type="ORF">DPMN_145358</name>
</gene>
<dbReference type="Proteomes" id="UP000828390">
    <property type="component" value="Unassembled WGS sequence"/>
</dbReference>
<dbReference type="InterPro" id="IPR040395">
    <property type="entry name" value="TTC19"/>
</dbReference>
<comment type="caution">
    <text evidence="8">The sequence shown here is derived from an EMBL/GenBank/DDBJ whole genome shotgun (WGS) entry which is preliminary data.</text>
</comment>
<accession>A0A9D4F9Q3</accession>
<keyword evidence="6" id="KW-0496">Mitochondrion</keyword>
<name>A0A9D4F9Q3_DREPO</name>
<dbReference type="Pfam" id="PF13424">
    <property type="entry name" value="TPR_12"/>
    <property type="match status" value="1"/>
</dbReference>
<evidence type="ECO:0000256" key="2">
    <source>
        <dbReference type="ARBA" id="ARBA00008219"/>
    </source>
</evidence>
<reference evidence="8" key="2">
    <citation type="submission" date="2020-11" db="EMBL/GenBank/DDBJ databases">
        <authorList>
            <person name="McCartney M.A."/>
            <person name="Auch B."/>
            <person name="Kono T."/>
            <person name="Mallez S."/>
            <person name="Becker A."/>
            <person name="Gohl D.M."/>
            <person name="Silverstein K.A.T."/>
            <person name="Koren S."/>
            <person name="Bechman K.B."/>
            <person name="Herman A."/>
            <person name="Abrahante J.E."/>
            <person name="Garbe J."/>
        </authorList>
    </citation>
    <scope>NUCLEOTIDE SEQUENCE</scope>
    <source>
        <strain evidence="8">Duluth1</strain>
        <tissue evidence="8">Whole animal</tissue>
    </source>
</reference>
<evidence type="ECO:0000256" key="7">
    <source>
        <dbReference type="PROSITE-ProRule" id="PRU00339"/>
    </source>
</evidence>
<evidence type="ECO:0000256" key="3">
    <source>
        <dbReference type="ARBA" id="ARBA00022737"/>
    </source>
</evidence>
<dbReference type="GO" id="GO:0034551">
    <property type="term" value="P:mitochondrial respiratory chain complex III assembly"/>
    <property type="evidence" value="ECO:0007669"/>
    <property type="project" value="InterPro"/>
</dbReference>
<dbReference type="PROSITE" id="PS50005">
    <property type="entry name" value="TPR"/>
    <property type="match status" value="1"/>
</dbReference>
<keyword evidence="3" id="KW-0677">Repeat</keyword>
<evidence type="ECO:0000256" key="1">
    <source>
        <dbReference type="ARBA" id="ARBA00004173"/>
    </source>
</evidence>
<dbReference type="PANTHER" id="PTHR13143">
    <property type="entry name" value="TETRATRICOPEPTIDE REPEAT PROTEIN 19"/>
    <property type="match status" value="1"/>
</dbReference>
<organism evidence="8 9">
    <name type="scientific">Dreissena polymorpha</name>
    <name type="common">Zebra mussel</name>
    <name type="synonym">Mytilus polymorpha</name>
    <dbReference type="NCBI Taxonomy" id="45954"/>
    <lineage>
        <taxon>Eukaryota</taxon>
        <taxon>Metazoa</taxon>
        <taxon>Spiralia</taxon>
        <taxon>Lophotrochozoa</taxon>
        <taxon>Mollusca</taxon>
        <taxon>Bivalvia</taxon>
        <taxon>Autobranchia</taxon>
        <taxon>Heteroconchia</taxon>
        <taxon>Euheterodonta</taxon>
        <taxon>Imparidentia</taxon>
        <taxon>Neoheterodontei</taxon>
        <taxon>Myida</taxon>
        <taxon>Dreissenoidea</taxon>
        <taxon>Dreissenidae</taxon>
        <taxon>Dreissena</taxon>
    </lineage>
</organism>
<evidence type="ECO:0008006" key="10">
    <source>
        <dbReference type="Google" id="ProtNLM"/>
    </source>
</evidence>
<dbReference type="SUPFAM" id="SSF48452">
    <property type="entry name" value="TPR-like"/>
    <property type="match status" value="1"/>
</dbReference>
<dbReference type="InterPro" id="IPR019734">
    <property type="entry name" value="TPR_rpt"/>
</dbReference>
<dbReference type="Pfam" id="PF13374">
    <property type="entry name" value="TPR_10"/>
    <property type="match status" value="1"/>
</dbReference>
<dbReference type="SMART" id="SM00028">
    <property type="entry name" value="TPR"/>
    <property type="match status" value="3"/>
</dbReference>
<proteinExistence type="inferred from homology"/>
<evidence type="ECO:0000256" key="4">
    <source>
        <dbReference type="ARBA" id="ARBA00022803"/>
    </source>
</evidence>
<keyword evidence="9" id="KW-1185">Reference proteome</keyword>
<feature type="repeat" description="TPR" evidence="7">
    <location>
        <begin position="197"/>
        <end position="230"/>
    </location>
</feature>
<dbReference type="Gene3D" id="1.25.40.10">
    <property type="entry name" value="Tetratricopeptide repeat domain"/>
    <property type="match status" value="1"/>
</dbReference>
<dbReference type="GO" id="GO:0005743">
    <property type="term" value="C:mitochondrial inner membrane"/>
    <property type="evidence" value="ECO:0007669"/>
    <property type="project" value="TreeGrafter"/>
</dbReference>
<reference evidence="8" key="1">
    <citation type="journal article" date="2019" name="bioRxiv">
        <title>The Genome of the Zebra Mussel, Dreissena polymorpha: A Resource for Invasive Species Research.</title>
        <authorList>
            <person name="McCartney M.A."/>
            <person name="Auch B."/>
            <person name="Kono T."/>
            <person name="Mallez S."/>
            <person name="Zhang Y."/>
            <person name="Obille A."/>
            <person name="Becker A."/>
            <person name="Abrahante J.E."/>
            <person name="Garbe J."/>
            <person name="Badalamenti J.P."/>
            <person name="Herman A."/>
            <person name="Mangelson H."/>
            <person name="Liachko I."/>
            <person name="Sullivan S."/>
            <person name="Sone E.D."/>
            <person name="Koren S."/>
            <person name="Silverstein K.A.T."/>
            <person name="Beckman K.B."/>
            <person name="Gohl D.M."/>
        </authorList>
    </citation>
    <scope>NUCLEOTIDE SEQUENCE</scope>
    <source>
        <strain evidence="8">Duluth1</strain>
        <tissue evidence="8">Whole animal</tissue>
    </source>
</reference>
<keyword evidence="5" id="KW-0809">Transit peptide</keyword>
<evidence type="ECO:0000256" key="6">
    <source>
        <dbReference type="ARBA" id="ARBA00023128"/>
    </source>
</evidence>
<comment type="subcellular location">
    <subcellularLocation>
        <location evidence="1">Mitochondrion</location>
    </subcellularLocation>
</comment>
<keyword evidence="4 7" id="KW-0802">TPR repeat</keyword>
<evidence type="ECO:0000256" key="5">
    <source>
        <dbReference type="ARBA" id="ARBA00022946"/>
    </source>
</evidence>
<dbReference type="InterPro" id="IPR011990">
    <property type="entry name" value="TPR-like_helical_dom_sf"/>
</dbReference>
<protein>
    <recommendedName>
        <fullName evidence="10">Tetratricopeptide repeat protein 19, mitochondrial</fullName>
    </recommendedName>
</protein>
<dbReference type="AlphaFoldDB" id="A0A9D4F9Q3"/>
<sequence>MHLNHRVFIYDQIADMMLDIGDYKNAELVFKDTMKLALQLGMAEDDNAMIEMSLKLATIYLYTGRMDIGVVGIRHCIAEQEKKLGAKNEEKEVDKNVAKDTKAALEEEQNTKVLLGKAYRHYGNYHMQLREFKEGKEMMAKALKVSQDVLGENDDTSFVIMNDMATCEILLENYKDAENLLKEAVVNSGRVKSSVQSALLSNLGALYIRTSRYEEAEHACQRGLTVAEKANDRMLMLPCKACLMKLQSLKKKVENDKEDDDED</sequence>
<dbReference type="PANTHER" id="PTHR13143:SF6">
    <property type="entry name" value="TETRATRICOPEPTIDE REPEAT PROTEIN 19, MITOCHONDRIAL"/>
    <property type="match status" value="1"/>
</dbReference>
<comment type="similarity">
    <text evidence="2">Belongs to the TTC19 family.</text>
</comment>